<comment type="caution">
    <text evidence="1">The sequence shown here is derived from an EMBL/GenBank/DDBJ whole genome shotgun (WGS) entry which is preliminary data.</text>
</comment>
<dbReference type="EMBL" id="CM046393">
    <property type="protein sequence ID" value="KAI8552425.1"/>
    <property type="molecule type" value="Genomic_DNA"/>
</dbReference>
<proteinExistence type="predicted"/>
<name>A0ACC0NGP3_RHOML</name>
<dbReference type="Proteomes" id="UP001062846">
    <property type="component" value="Chromosome 6"/>
</dbReference>
<accession>A0ACC0NGP3</accession>
<evidence type="ECO:0000313" key="2">
    <source>
        <dbReference type="Proteomes" id="UP001062846"/>
    </source>
</evidence>
<protein>
    <submittedName>
        <fullName evidence="1">Uncharacterized protein</fullName>
    </submittedName>
</protein>
<evidence type="ECO:0000313" key="1">
    <source>
        <dbReference type="EMBL" id="KAI8552425.1"/>
    </source>
</evidence>
<keyword evidence="2" id="KW-1185">Reference proteome</keyword>
<reference evidence="1" key="1">
    <citation type="submission" date="2022-02" db="EMBL/GenBank/DDBJ databases">
        <title>Plant Genome Project.</title>
        <authorList>
            <person name="Zhang R.-G."/>
        </authorList>
    </citation>
    <scope>NUCLEOTIDE SEQUENCE</scope>
    <source>
        <strain evidence="1">AT1</strain>
    </source>
</reference>
<gene>
    <name evidence="1" type="ORF">RHMOL_Rhmol06G0266100</name>
</gene>
<sequence>MATSETSSSPETTSPTSSTPKVQIVSKSLSDRLLGKYFDASEFDFDYEQSGLWSPPVPRRVFLDSPAGNICSDDDFFARLMTVKKVHWLISSLSFCFSVRLLQLLKENDGAFFKMQFYPKACSAIDIAMDITIYTEIGQFHSNY</sequence>
<organism evidence="1 2">
    <name type="scientific">Rhododendron molle</name>
    <name type="common">Chinese azalea</name>
    <name type="synonym">Azalea mollis</name>
    <dbReference type="NCBI Taxonomy" id="49168"/>
    <lineage>
        <taxon>Eukaryota</taxon>
        <taxon>Viridiplantae</taxon>
        <taxon>Streptophyta</taxon>
        <taxon>Embryophyta</taxon>
        <taxon>Tracheophyta</taxon>
        <taxon>Spermatophyta</taxon>
        <taxon>Magnoliopsida</taxon>
        <taxon>eudicotyledons</taxon>
        <taxon>Gunneridae</taxon>
        <taxon>Pentapetalae</taxon>
        <taxon>asterids</taxon>
        <taxon>Ericales</taxon>
        <taxon>Ericaceae</taxon>
        <taxon>Ericoideae</taxon>
        <taxon>Rhodoreae</taxon>
        <taxon>Rhododendron</taxon>
    </lineage>
</organism>